<keyword evidence="3" id="KW-1185">Reference proteome</keyword>
<comment type="caution">
    <text evidence="2">The sequence shown here is derived from an EMBL/GenBank/DDBJ whole genome shotgun (WGS) entry which is preliminary data.</text>
</comment>
<reference evidence="2 3" key="1">
    <citation type="journal article" date="2019" name="Genome Biol. Evol.">
        <title>Insights into the evolution of the New World diploid cottons (Gossypium, subgenus Houzingenia) based on genome sequencing.</title>
        <authorList>
            <person name="Grover C.E."/>
            <person name="Arick M.A. 2nd"/>
            <person name="Thrash A."/>
            <person name="Conover J.L."/>
            <person name="Sanders W.S."/>
            <person name="Peterson D.G."/>
            <person name="Frelichowski J.E."/>
            <person name="Scheffler J.A."/>
            <person name="Scheffler B.E."/>
            <person name="Wendel J.F."/>
        </authorList>
    </citation>
    <scope>NUCLEOTIDE SEQUENCE [LARGE SCALE GENOMIC DNA]</scope>
    <source>
        <strain evidence="2">1</strain>
        <tissue evidence="2">Leaf</tissue>
    </source>
</reference>
<accession>A0A7J9M6E5</accession>
<dbReference type="OrthoDB" id="1090008at2759"/>
<name>A0A7J9M6E5_GOSSC</name>
<dbReference type="Proteomes" id="UP000593576">
    <property type="component" value="Unassembled WGS sequence"/>
</dbReference>
<feature type="region of interest" description="Disordered" evidence="1">
    <location>
        <begin position="34"/>
        <end position="56"/>
    </location>
</feature>
<dbReference type="EMBL" id="JABFAF010000009">
    <property type="protein sequence ID" value="MBA0865989.1"/>
    <property type="molecule type" value="Genomic_DNA"/>
</dbReference>
<dbReference type="AlphaFoldDB" id="A0A7J9M6E5"/>
<evidence type="ECO:0000313" key="3">
    <source>
        <dbReference type="Proteomes" id="UP000593576"/>
    </source>
</evidence>
<evidence type="ECO:0000313" key="2">
    <source>
        <dbReference type="EMBL" id="MBA0865989.1"/>
    </source>
</evidence>
<gene>
    <name evidence="2" type="ORF">Goshw_016972</name>
</gene>
<evidence type="ECO:0000256" key="1">
    <source>
        <dbReference type="SAM" id="MobiDB-lite"/>
    </source>
</evidence>
<sequence>MDRYNLFVRSCESRAGENARVNLYEEDEEWPIEKETRIQGENNKNKRPVTSYPPKPSLPKGLKLHIVENMGGSNCILVILKNCFSPM</sequence>
<proteinExistence type="predicted"/>
<protein>
    <submittedName>
        <fullName evidence="2">Uncharacterized protein</fullName>
    </submittedName>
</protein>
<organism evidence="2 3">
    <name type="scientific">Gossypium schwendimanii</name>
    <name type="common">Cotton</name>
    <dbReference type="NCBI Taxonomy" id="34291"/>
    <lineage>
        <taxon>Eukaryota</taxon>
        <taxon>Viridiplantae</taxon>
        <taxon>Streptophyta</taxon>
        <taxon>Embryophyta</taxon>
        <taxon>Tracheophyta</taxon>
        <taxon>Spermatophyta</taxon>
        <taxon>Magnoliopsida</taxon>
        <taxon>eudicotyledons</taxon>
        <taxon>Gunneridae</taxon>
        <taxon>Pentapetalae</taxon>
        <taxon>rosids</taxon>
        <taxon>malvids</taxon>
        <taxon>Malvales</taxon>
        <taxon>Malvaceae</taxon>
        <taxon>Malvoideae</taxon>
        <taxon>Gossypium</taxon>
    </lineage>
</organism>